<evidence type="ECO:0000313" key="5">
    <source>
        <dbReference type="EMBL" id="AZZ50984.1"/>
    </source>
</evidence>
<dbReference type="InterPro" id="IPR017853">
    <property type="entry name" value="GH"/>
</dbReference>
<dbReference type="PANTHER" id="PTHR42976:SF1">
    <property type="entry name" value="GH18 DOMAIN-CONTAINING PROTEIN-RELATED"/>
    <property type="match status" value="1"/>
</dbReference>
<keyword evidence="3" id="KW-0732">Signal</keyword>
<evidence type="ECO:0000256" key="1">
    <source>
        <dbReference type="ARBA" id="ARBA00022801"/>
    </source>
</evidence>
<feature type="domain" description="Chitin-binding type-3" evidence="4">
    <location>
        <begin position="160"/>
        <end position="209"/>
    </location>
</feature>
<dbReference type="GO" id="GO:0030246">
    <property type="term" value="F:carbohydrate binding"/>
    <property type="evidence" value="ECO:0007669"/>
    <property type="project" value="InterPro"/>
</dbReference>
<dbReference type="KEGG" id="rfs:C1I64_02235"/>
<dbReference type="RefSeq" id="WP_127886068.1">
    <property type="nucleotide sequence ID" value="NZ_CP028137.1"/>
</dbReference>
<gene>
    <name evidence="5" type="ORF">C1I64_02235</name>
</gene>
<feature type="domain" description="Chitin-binding type-3" evidence="4">
    <location>
        <begin position="48"/>
        <end position="97"/>
    </location>
</feature>
<dbReference type="GO" id="GO:0005975">
    <property type="term" value="P:carbohydrate metabolic process"/>
    <property type="evidence" value="ECO:0007669"/>
    <property type="project" value="InterPro"/>
</dbReference>
<dbReference type="GO" id="GO:0005576">
    <property type="term" value="C:extracellular region"/>
    <property type="evidence" value="ECO:0007669"/>
    <property type="project" value="InterPro"/>
</dbReference>
<feature type="chain" id="PRO_5019248638" evidence="3">
    <location>
        <begin position="32"/>
        <end position="581"/>
    </location>
</feature>
<evidence type="ECO:0000313" key="6">
    <source>
        <dbReference type="Proteomes" id="UP000285317"/>
    </source>
</evidence>
<protein>
    <submittedName>
        <fullName evidence="5">Carbohydrate-binding protein</fullName>
    </submittedName>
</protein>
<reference evidence="5 6" key="1">
    <citation type="submission" date="2018-03" db="EMBL/GenBank/DDBJ databases">
        <title>Bacteriophage NCPPB3778 and a type I-E CRISPR drive the evolution of the US Biological Select Agent, Rathayibacter toxicus.</title>
        <authorList>
            <person name="Davis E.W.II."/>
            <person name="Tabima J.F."/>
            <person name="Weisberg A.J."/>
            <person name="Dantas Lopes L."/>
            <person name="Wiseman M.S."/>
            <person name="Wiseman M.S."/>
            <person name="Pupko T."/>
            <person name="Belcher M.S."/>
            <person name="Sechler A.J."/>
            <person name="Tancos M.A."/>
            <person name="Schroeder B.K."/>
            <person name="Murray T.D."/>
            <person name="Luster D.G."/>
            <person name="Schneider W.L."/>
            <person name="Rogers E."/>
            <person name="Andreote F.D."/>
            <person name="Grunwald N.J."/>
            <person name="Putnam M.L."/>
            <person name="Chang J.H."/>
        </authorList>
    </citation>
    <scope>NUCLEOTIDE SEQUENCE [LARGE SCALE GENOMIC DNA]</scope>
    <source>
        <strain evidence="5 6">DSM 15932</strain>
    </source>
</reference>
<dbReference type="EMBL" id="CP028137">
    <property type="protein sequence ID" value="AZZ50984.1"/>
    <property type="molecule type" value="Genomic_DNA"/>
</dbReference>
<feature type="signal peptide" evidence="3">
    <location>
        <begin position="1"/>
        <end position="31"/>
    </location>
</feature>
<dbReference type="Gene3D" id="3.20.20.80">
    <property type="entry name" value="Glycosidases"/>
    <property type="match status" value="1"/>
</dbReference>
<keyword evidence="1" id="KW-0378">Hydrolase</keyword>
<dbReference type="InterPro" id="IPR036573">
    <property type="entry name" value="CBM_sf_5/12"/>
</dbReference>
<dbReference type="PANTHER" id="PTHR42976">
    <property type="entry name" value="BIFUNCTIONAL CHITINASE/LYSOZYME-RELATED"/>
    <property type="match status" value="1"/>
</dbReference>
<feature type="region of interest" description="Disordered" evidence="2">
    <location>
        <begin position="211"/>
        <end position="267"/>
    </location>
</feature>
<dbReference type="Proteomes" id="UP000285317">
    <property type="component" value="Chromosome"/>
</dbReference>
<evidence type="ECO:0000259" key="4">
    <source>
        <dbReference type="SMART" id="SM00495"/>
    </source>
</evidence>
<proteinExistence type="predicted"/>
<name>A0A3T0SXE7_9MICO</name>
<dbReference type="AlphaFoldDB" id="A0A3T0SXE7"/>
<sequence>MRTRIRCTIAGLTTLGLLAGGAVLGAGPALAQTPSPVASAAAAASSATPEWSATTIYTGGQQVTRQGKLYTAGWWTRAEDPLLVSGPVGTGRVWQPATGASAPSATQAPAPTPTAAPAPVSTPTPVRAPVPVAAAVPTAAPAPAAVPAPAAAASNPFPGVAAWSASATYTGGQQVVRDGKLYTAGWWTSGADPRTESGAIGSGKVWQPASAVAPAPISTPAPTSSPAQTSTPAPTTTPVPAKTAVPTPTPAPSAATDPAKAPGAAAPVTGTSPAVLRSGYKDITINMDWNTHQLRTAVDGRIVPLVGPDSWASRTGSSAVTLAFASGTGDAPNWAGVTADEFRSSIDQLVAADVDYVLATGGASAVFTTNAAQLDSFISRYASKNLIGIDFDIERGQTAAQIRELADAAAVAEVKYPDLRFQFTLPTAAASDGSRYSLTDVGVTTVEAIKASGVQHYTVNLMAMDYGLPTAANAVIDSTTGRTDMGASAIQAARNVHEKHGVPYSKLELTAMIGVNDVTEEVTSVADFERIAAFVKTQGLAGLHHWSVDRDTPSTVGVVSPLGSGTAIPSGAFAAVVNRAG</sequence>
<dbReference type="InterPro" id="IPR052750">
    <property type="entry name" value="GH18_Chitinase"/>
</dbReference>
<evidence type="ECO:0000256" key="2">
    <source>
        <dbReference type="SAM" id="MobiDB-lite"/>
    </source>
</evidence>
<feature type="compositionally biased region" description="Low complexity" evidence="2">
    <location>
        <begin position="96"/>
        <end position="109"/>
    </location>
</feature>
<dbReference type="Gene3D" id="2.10.10.20">
    <property type="entry name" value="Carbohydrate-binding module superfamily 5/12"/>
    <property type="match status" value="2"/>
</dbReference>
<dbReference type="SUPFAM" id="SSF51445">
    <property type="entry name" value="(Trans)glycosidases"/>
    <property type="match status" value="1"/>
</dbReference>
<dbReference type="CDD" id="cd12215">
    <property type="entry name" value="ChiC_BD"/>
    <property type="match status" value="2"/>
</dbReference>
<organism evidence="5 6">
    <name type="scientific">Rathayibacter festucae DSM 15932</name>
    <dbReference type="NCBI Taxonomy" id="1328866"/>
    <lineage>
        <taxon>Bacteria</taxon>
        <taxon>Bacillati</taxon>
        <taxon>Actinomycetota</taxon>
        <taxon>Actinomycetes</taxon>
        <taxon>Micrococcales</taxon>
        <taxon>Microbacteriaceae</taxon>
        <taxon>Rathayibacter</taxon>
    </lineage>
</organism>
<dbReference type="SUPFAM" id="SSF51055">
    <property type="entry name" value="Carbohydrate binding domain"/>
    <property type="match status" value="2"/>
</dbReference>
<dbReference type="GO" id="GO:0004553">
    <property type="term" value="F:hydrolase activity, hydrolyzing O-glycosyl compounds"/>
    <property type="evidence" value="ECO:0007669"/>
    <property type="project" value="InterPro"/>
</dbReference>
<dbReference type="SMART" id="SM00495">
    <property type="entry name" value="ChtBD3"/>
    <property type="match status" value="2"/>
</dbReference>
<evidence type="ECO:0000256" key="3">
    <source>
        <dbReference type="SAM" id="SignalP"/>
    </source>
</evidence>
<dbReference type="Pfam" id="PF02839">
    <property type="entry name" value="CBM_5_12"/>
    <property type="match status" value="2"/>
</dbReference>
<dbReference type="InterPro" id="IPR003610">
    <property type="entry name" value="CBM5/12"/>
</dbReference>
<feature type="region of interest" description="Disordered" evidence="2">
    <location>
        <begin position="94"/>
        <end position="124"/>
    </location>
</feature>
<feature type="compositionally biased region" description="Pro residues" evidence="2">
    <location>
        <begin position="110"/>
        <end position="124"/>
    </location>
</feature>
<accession>A0A3T0SXE7</accession>